<evidence type="ECO:0000256" key="5">
    <source>
        <dbReference type="SAM" id="SignalP"/>
    </source>
</evidence>
<feature type="domain" description="Ionotropic glutamate receptor C-terminal" evidence="7">
    <location>
        <begin position="43"/>
        <end position="261"/>
    </location>
</feature>
<organism evidence="8 9">
    <name type="scientific">Streptococcus ruminantium</name>
    <dbReference type="NCBI Taxonomy" id="1917441"/>
    <lineage>
        <taxon>Bacteria</taxon>
        <taxon>Bacillati</taxon>
        <taxon>Bacillota</taxon>
        <taxon>Bacilli</taxon>
        <taxon>Lactobacillales</taxon>
        <taxon>Streptococcaceae</taxon>
        <taxon>Streptococcus</taxon>
    </lineage>
</organism>
<dbReference type="SMART" id="SM00079">
    <property type="entry name" value="PBPe"/>
    <property type="match status" value="1"/>
</dbReference>
<name>A0A2Z5TYX6_9STRE</name>
<accession>A0A2Z5TYX6</accession>
<dbReference type="InterPro" id="IPR018313">
    <property type="entry name" value="SBP_3_CS"/>
</dbReference>
<dbReference type="OrthoDB" id="8613538at2"/>
<dbReference type="PROSITE" id="PS51257">
    <property type="entry name" value="PROKAR_LIPOPROTEIN"/>
    <property type="match status" value="1"/>
</dbReference>
<dbReference type="GO" id="GO:0030313">
    <property type="term" value="C:cell envelope"/>
    <property type="evidence" value="ECO:0007669"/>
    <property type="project" value="UniProtKB-SubCell"/>
</dbReference>
<dbReference type="CDD" id="cd13711">
    <property type="entry name" value="PBP2_Ngo0372_TcyA"/>
    <property type="match status" value="1"/>
</dbReference>
<dbReference type="InterPro" id="IPR001320">
    <property type="entry name" value="Iontro_rcpt_C"/>
</dbReference>
<protein>
    <submittedName>
        <fullName evidence="8">Amino acid ABC transporter substrate-binding protein</fullName>
    </submittedName>
</protein>
<comment type="subcellular location">
    <subcellularLocation>
        <location evidence="1">Cell envelope</location>
    </subcellularLocation>
</comment>
<dbReference type="KEGG" id="srq:SR187_9555"/>
<dbReference type="InterPro" id="IPR001638">
    <property type="entry name" value="Solute-binding_3/MltF_N"/>
</dbReference>
<evidence type="ECO:0000313" key="9">
    <source>
        <dbReference type="Proteomes" id="UP000269331"/>
    </source>
</evidence>
<dbReference type="SMART" id="SM00062">
    <property type="entry name" value="PBPb"/>
    <property type="match status" value="1"/>
</dbReference>
<feature type="signal peptide" evidence="5">
    <location>
        <begin position="1"/>
        <end position="18"/>
    </location>
</feature>
<evidence type="ECO:0000256" key="1">
    <source>
        <dbReference type="ARBA" id="ARBA00004196"/>
    </source>
</evidence>
<keyword evidence="3 5" id="KW-0732">Signal</keyword>
<evidence type="ECO:0000259" key="6">
    <source>
        <dbReference type="SMART" id="SM00062"/>
    </source>
</evidence>
<dbReference type="GeneID" id="52230400"/>
<evidence type="ECO:0000256" key="3">
    <source>
        <dbReference type="ARBA" id="ARBA00022729"/>
    </source>
</evidence>
<dbReference type="SUPFAM" id="SSF53850">
    <property type="entry name" value="Periplasmic binding protein-like II"/>
    <property type="match status" value="1"/>
</dbReference>
<evidence type="ECO:0000313" key="8">
    <source>
        <dbReference type="EMBL" id="BBA93512.1"/>
    </source>
</evidence>
<dbReference type="PROSITE" id="PS01039">
    <property type="entry name" value="SBP_BACTERIAL_3"/>
    <property type="match status" value="1"/>
</dbReference>
<evidence type="ECO:0000256" key="4">
    <source>
        <dbReference type="RuleBase" id="RU003744"/>
    </source>
</evidence>
<dbReference type="Proteomes" id="UP000269331">
    <property type="component" value="Chromosome"/>
</dbReference>
<evidence type="ECO:0000256" key="2">
    <source>
        <dbReference type="ARBA" id="ARBA00010333"/>
    </source>
</evidence>
<reference evidence="8 9" key="1">
    <citation type="journal article" date="2018" name="Genome Biol. Evol.">
        <title>Complete Genome Sequence of Streptococcus ruminantium sp. nov. GUT-187T (=DSM 104980T =JCM 31869T), the Type Strain of S. ruminantium, and Comparison with Genome Sequences of Streptococcus suis Strains.</title>
        <authorList>
            <person name="Tohya M."/>
            <person name="Sekizaki T."/>
            <person name="Miyoshi-Akiyama T."/>
        </authorList>
    </citation>
    <scope>NUCLEOTIDE SEQUENCE [LARGE SCALE GENOMIC DNA]</scope>
    <source>
        <strain evidence="8 9">GUT187T</strain>
    </source>
</reference>
<evidence type="ECO:0000259" key="7">
    <source>
        <dbReference type="SMART" id="SM00079"/>
    </source>
</evidence>
<dbReference type="RefSeq" id="WP_120172365.1">
    <property type="nucleotide sequence ID" value="NZ_AP018400.1"/>
</dbReference>
<sequence length="267" mass="28817">MKKIVLLISLLLTGIALVACKSSSTSEAGENQSLLTQIKKEGVIKIGTEGTYAPYSYHDEDGKLVGYDVEVAEALAAKLGVKVEFIETKWDSMIAGLDAKRFDTIANQVGVTDERREKFDFSAPYTYIYGVLVTKKDSSNITSFADLSGKKSANSLTSNWADLARKNGAEVVGVDGFSQAVELLHTGRVDATINDNLVYLDYIKQHADAPIKVVTLTDDVSTTAFPVAKGNTDLIEAIDKALSELASEGKLAEISNKYFGEDVSKAK</sequence>
<feature type="chain" id="PRO_5039112793" evidence="5">
    <location>
        <begin position="19"/>
        <end position="267"/>
    </location>
</feature>
<dbReference type="Gene3D" id="3.40.190.10">
    <property type="entry name" value="Periplasmic binding protein-like II"/>
    <property type="match status" value="2"/>
</dbReference>
<dbReference type="GO" id="GO:0016020">
    <property type="term" value="C:membrane"/>
    <property type="evidence" value="ECO:0007669"/>
    <property type="project" value="InterPro"/>
</dbReference>
<dbReference type="AlphaFoldDB" id="A0A2Z5TYX6"/>
<dbReference type="EMBL" id="AP018400">
    <property type="protein sequence ID" value="BBA93512.1"/>
    <property type="molecule type" value="Genomic_DNA"/>
</dbReference>
<feature type="domain" description="Solute-binding protein family 3/N-terminal" evidence="6">
    <location>
        <begin position="43"/>
        <end position="262"/>
    </location>
</feature>
<dbReference type="GO" id="GO:0015276">
    <property type="term" value="F:ligand-gated monoatomic ion channel activity"/>
    <property type="evidence" value="ECO:0007669"/>
    <property type="project" value="InterPro"/>
</dbReference>
<proteinExistence type="inferred from homology"/>
<dbReference type="PANTHER" id="PTHR35936">
    <property type="entry name" value="MEMBRANE-BOUND LYTIC MUREIN TRANSGLYCOSYLASE F"/>
    <property type="match status" value="1"/>
</dbReference>
<comment type="similarity">
    <text evidence="2 4">Belongs to the bacterial solute-binding protein 3 family.</text>
</comment>
<dbReference type="Pfam" id="PF00497">
    <property type="entry name" value="SBP_bac_3"/>
    <property type="match status" value="1"/>
</dbReference>
<dbReference type="PANTHER" id="PTHR35936:SF34">
    <property type="entry name" value="ABC TRANSPORTER EXTRACELLULAR-BINDING PROTEIN YCKB-RELATED"/>
    <property type="match status" value="1"/>
</dbReference>
<gene>
    <name evidence="8" type="ORF">SR187_9555</name>
</gene>